<name>A0A023BTE1_9FLAO</name>
<comment type="caution">
    <text evidence="1">The sequence shown here is derived from an EMBL/GenBank/DDBJ whole genome shotgun (WGS) entry which is preliminary data.</text>
</comment>
<protein>
    <submittedName>
        <fullName evidence="1">Uncharacterized protein</fullName>
    </submittedName>
</protein>
<dbReference type="OrthoDB" id="1445783at2"/>
<sequence length="79" mass="9212">MERKIKLIWDFRGSTASKTAQHHEIHLKEYITSEKLSLNITGYHELNDLHSLAYMVVTDSEMKTVRDALKPHRGQLYEG</sequence>
<dbReference type="AlphaFoldDB" id="A0A023BTE1"/>
<proteinExistence type="predicted"/>
<dbReference type="eggNOG" id="ENOG50331EC">
    <property type="taxonomic scope" value="Bacteria"/>
</dbReference>
<evidence type="ECO:0000313" key="2">
    <source>
        <dbReference type="Proteomes" id="UP000023541"/>
    </source>
</evidence>
<reference evidence="1 2" key="1">
    <citation type="submission" date="2014-04" db="EMBL/GenBank/DDBJ databases">
        <title>Aquimarina sp. 22II-S11-z7 Genome Sequencing.</title>
        <authorList>
            <person name="Lai Q."/>
        </authorList>
    </citation>
    <scope>NUCLEOTIDE SEQUENCE [LARGE SCALE GENOMIC DNA]</scope>
    <source>
        <strain evidence="1 2">22II-S11-z7</strain>
    </source>
</reference>
<dbReference type="STRING" id="1317122.ATO12_19615"/>
<dbReference type="EMBL" id="AQRA01000006">
    <property type="protein sequence ID" value="EZH73214.1"/>
    <property type="molecule type" value="Genomic_DNA"/>
</dbReference>
<gene>
    <name evidence="1" type="ORF">ATO12_19615</name>
</gene>
<dbReference type="Proteomes" id="UP000023541">
    <property type="component" value="Unassembled WGS sequence"/>
</dbReference>
<organism evidence="1 2">
    <name type="scientific">Aquimarina atlantica</name>
    <dbReference type="NCBI Taxonomy" id="1317122"/>
    <lineage>
        <taxon>Bacteria</taxon>
        <taxon>Pseudomonadati</taxon>
        <taxon>Bacteroidota</taxon>
        <taxon>Flavobacteriia</taxon>
        <taxon>Flavobacteriales</taxon>
        <taxon>Flavobacteriaceae</taxon>
        <taxon>Aquimarina</taxon>
    </lineage>
</organism>
<accession>A0A023BTE1</accession>
<dbReference type="RefSeq" id="WP_034243574.1">
    <property type="nucleotide sequence ID" value="NZ_AQRA01000006.1"/>
</dbReference>
<evidence type="ECO:0000313" key="1">
    <source>
        <dbReference type="EMBL" id="EZH73214.1"/>
    </source>
</evidence>
<keyword evidence="2" id="KW-1185">Reference proteome</keyword>